<dbReference type="EMBL" id="MHMW01000030">
    <property type="protein sequence ID" value="OGZ33394.1"/>
    <property type="molecule type" value="Genomic_DNA"/>
</dbReference>
<dbReference type="PROSITE" id="PS51462">
    <property type="entry name" value="NUDIX"/>
    <property type="match status" value="1"/>
</dbReference>
<dbReference type="InterPro" id="IPR000086">
    <property type="entry name" value="NUDIX_hydrolase_dom"/>
</dbReference>
<name>A0A1G2F5N8_9BACT</name>
<dbReference type="AlphaFoldDB" id="A0A1G2F5N8"/>
<reference evidence="2 3" key="1">
    <citation type="journal article" date="2016" name="Nat. Commun.">
        <title>Thousands of microbial genomes shed light on interconnected biogeochemical processes in an aquifer system.</title>
        <authorList>
            <person name="Anantharaman K."/>
            <person name="Brown C.T."/>
            <person name="Hug L.A."/>
            <person name="Sharon I."/>
            <person name="Castelle C.J."/>
            <person name="Probst A.J."/>
            <person name="Thomas B.C."/>
            <person name="Singh A."/>
            <person name="Wilkins M.J."/>
            <person name="Karaoz U."/>
            <person name="Brodie E.L."/>
            <person name="Williams K.H."/>
            <person name="Hubbard S.S."/>
            <person name="Banfield J.F."/>
        </authorList>
    </citation>
    <scope>NUCLEOTIDE SEQUENCE [LARGE SCALE GENOMIC DNA]</scope>
</reference>
<proteinExistence type="predicted"/>
<comment type="caution">
    <text evidence="2">The sequence shown here is derived from an EMBL/GenBank/DDBJ whole genome shotgun (WGS) entry which is preliminary data.</text>
</comment>
<dbReference type="Proteomes" id="UP000179099">
    <property type="component" value="Unassembled WGS sequence"/>
</dbReference>
<dbReference type="SUPFAM" id="SSF55811">
    <property type="entry name" value="Nudix"/>
    <property type="match status" value="1"/>
</dbReference>
<sequence>MEETKRVYAALVAAGLIMGPDSKLLLVEKRSRLTLPTGHMDSEKDRNLEDALVREMKEEIKDKAGRGIEVNVMGSLGTMVRNKDTVKSKLIEIFRCAINLSEICFEEKGETNFFWVDVDDALGIENLDDLAREAIQRLINYLKGHISFRIVNGGDYEEGRELEDEQEFNEY</sequence>
<evidence type="ECO:0000313" key="2">
    <source>
        <dbReference type="EMBL" id="OGZ33394.1"/>
    </source>
</evidence>
<evidence type="ECO:0000259" key="1">
    <source>
        <dbReference type="PROSITE" id="PS51462"/>
    </source>
</evidence>
<protein>
    <recommendedName>
        <fullName evidence="1">Nudix hydrolase domain-containing protein</fullName>
    </recommendedName>
</protein>
<gene>
    <name evidence="2" type="ORF">A2Y98_03675</name>
</gene>
<accession>A0A1G2F5N8</accession>
<evidence type="ECO:0000313" key="3">
    <source>
        <dbReference type="Proteomes" id="UP000179099"/>
    </source>
</evidence>
<dbReference type="Gene3D" id="3.90.79.10">
    <property type="entry name" value="Nucleoside Triphosphate Pyrophosphohydrolase"/>
    <property type="match status" value="1"/>
</dbReference>
<dbReference type="Pfam" id="PF00293">
    <property type="entry name" value="NUDIX"/>
    <property type="match status" value="1"/>
</dbReference>
<organism evidence="2 3">
    <name type="scientific">Candidatus Portnoybacteria bacterium RBG_19FT_COMBO_36_7</name>
    <dbReference type="NCBI Taxonomy" id="1801992"/>
    <lineage>
        <taxon>Bacteria</taxon>
        <taxon>Candidatus Portnoyibacteriota</taxon>
    </lineage>
</organism>
<dbReference type="InterPro" id="IPR015797">
    <property type="entry name" value="NUDIX_hydrolase-like_dom_sf"/>
</dbReference>
<feature type="domain" description="Nudix hydrolase" evidence="1">
    <location>
        <begin position="3"/>
        <end position="143"/>
    </location>
</feature>
<dbReference type="CDD" id="cd02883">
    <property type="entry name" value="NUDIX_Hydrolase"/>
    <property type="match status" value="1"/>
</dbReference>